<dbReference type="GO" id="GO:0006281">
    <property type="term" value="P:DNA repair"/>
    <property type="evidence" value="ECO:0007669"/>
    <property type="project" value="TreeGrafter"/>
</dbReference>
<dbReference type="InterPro" id="IPR000330">
    <property type="entry name" value="SNF2_N"/>
</dbReference>
<evidence type="ECO:0000313" key="7">
    <source>
        <dbReference type="Proteomes" id="UP000027586"/>
    </source>
</evidence>
<evidence type="ECO:0000313" key="6">
    <source>
        <dbReference type="EMBL" id="CDH60520.1"/>
    </source>
</evidence>
<dbReference type="GO" id="GO:0016787">
    <property type="term" value="F:hydrolase activity"/>
    <property type="evidence" value="ECO:0007669"/>
    <property type="project" value="UniProtKB-KW"/>
</dbReference>
<dbReference type="Gene3D" id="3.40.50.300">
    <property type="entry name" value="P-loop containing nucleotide triphosphate hydrolases"/>
    <property type="match status" value="1"/>
</dbReference>
<gene>
    <name evidence="6" type="ORF">LCOR_11305.1</name>
</gene>
<dbReference type="OrthoDB" id="448448at2759"/>
<accession>A0A068SEZ0</accession>
<dbReference type="Proteomes" id="UP000027586">
    <property type="component" value="Unassembled WGS sequence"/>
</dbReference>
<organism evidence="6 7">
    <name type="scientific">Lichtheimia corymbifera JMRC:FSU:9682</name>
    <dbReference type="NCBI Taxonomy" id="1263082"/>
    <lineage>
        <taxon>Eukaryota</taxon>
        <taxon>Fungi</taxon>
        <taxon>Fungi incertae sedis</taxon>
        <taxon>Mucoromycota</taxon>
        <taxon>Mucoromycotina</taxon>
        <taxon>Mucoromycetes</taxon>
        <taxon>Mucorales</taxon>
        <taxon>Lichtheimiaceae</taxon>
        <taxon>Lichtheimia</taxon>
    </lineage>
</organism>
<dbReference type="GO" id="GO:0005634">
    <property type="term" value="C:nucleus"/>
    <property type="evidence" value="ECO:0007669"/>
    <property type="project" value="TreeGrafter"/>
</dbReference>
<dbReference type="SMART" id="SM00490">
    <property type="entry name" value="HELICc"/>
    <property type="match status" value="1"/>
</dbReference>
<reference evidence="6" key="1">
    <citation type="submission" date="2013-08" db="EMBL/GenBank/DDBJ databases">
        <title>Gene expansion shapes genome architecture in the human pathogen Lichtheimia corymbifera: an evolutionary genomics analysis in the ancient terrestrial Mucorales (Mucoromycotina).</title>
        <authorList>
            <person name="Schwartze V.U."/>
            <person name="Winter S."/>
            <person name="Shelest E."/>
            <person name="Marcet-Houben M."/>
            <person name="Horn F."/>
            <person name="Wehner S."/>
            <person name="Hoffmann K."/>
            <person name="Riege K."/>
            <person name="Sammeth M."/>
            <person name="Nowrousian M."/>
            <person name="Valiante V."/>
            <person name="Linde J."/>
            <person name="Jacobsen I.D."/>
            <person name="Marz M."/>
            <person name="Brakhage A.A."/>
            <person name="Gabaldon T."/>
            <person name="Bocker S."/>
            <person name="Voigt K."/>
        </authorList>
    </citation>
    <scope>NUCLEOTIDE SEQUENCE [LARGE SCALE GENOMIC DNA]</scope>
    <source>
        <strain evidence="6">FSU 9682</strain>
    </source>
</reference>
<dbReference type="PROSITE" id="PS51192">
    <property type="entry name" value="HELICASE_ATP_BIND_1"/>
    <property type="match status" value="1"/>
</dbReference>
<evidence type="ECO:0000256" key="1">
    <source>
        <dbReference type="ARBA" id="ARBA00022741"/>
    </source>
</evidence>
<dbReference type="PANTHER" id="PTHR45626:SF14">
    <property type="entry name" value="ATP-DEPENDENT DNA HELICASE (EUROFUNG)"/>
    <property type="match status" value="1"/>
</dbReference>
<dbReference type="Gene3D" id="3.40.50.10810">
    <property type="entry name" value="Tandem AAA-ATPase domain"/>
    <property type="match status" value="1"/>
</dbReference>
<dbReference type="CDD" id="cd18793">
    <property type="entry name" value="SF2_C_SNF"/>
    <property type="match status" value="1"/>
</dbReference>
<keyword evidence="7" id="KW-1185">Reference proteome</keyword>
<feature type="domain" description="Helicase C-terminal" evidence="5">
    <location>
        <begin position="562"/>
        <end position="717"/>
    </location>
</feature>
<dbReference type="STRING" id="1263082.A0A068SEZ0"/>
<keyword evidence="3" id="KW-0067">ATP-binding</keyword>
<dbReference type="GO" id="GO:0005524">
    <property type="term" value="F:ATP binding"/>
    <property type="evidence" value="ECO:0007669"/>
    <property type="project" value="UniProtKB-KW"/>
</dbReference>
<dbReference type="Pfam" id="PF00271">
    <property type="entry name" value="Helicase_C"/>
    <property type="match status" value="1"/>
</dbReference>
<comment type="caution">
    <text evidence="6">The sequence shown here is derived from an EMBL/GenBank/DDBJ whole genome shotgun (WGS) entry which is preliminary data.</text>
</comment>
<dbReference type="AlphaFoldDB" id="A0A068SEZ0"/>
<dbReference type="PROSITE" id="PS51194">
    <property type="entry name" value="HELICASE_CTER"/>
    <property type="match status" value="1"/>
</dbReference>
<dbReference type="InterPro" id="IPR001650">
    <property type="entry name" value="Helicase_C-like"/>
</dbReference>
<protein>
    <submittedName>
        <fullName evidence="6">Transcription termination factor 2</fullName>
    </submittedName>
</protein>
<dbReference type="CDD" id="cd18008">
    <property type="entry name" value="DEXDc_SHPRH-like"/>
    <property type="match status" value="1"/>
</dbReference>
<name>A0A068SEZ0_9FUNG</name>
<dbReference type="SMART" id="SM00487">
    <property type="entry name" value="DEXDc"/>
    <property type="match status" value="1"/>
</dbReference>
<dbReference type="InterPro" id="IPR049730">
    <property type="entry name" value="SNF2/RAD54-like_C"/>
</dbReference>
<dbReference type="GO" id="GO:0008094">
    <property type="term" value="F:ATP-dependent activity, acting on DNA"/>
    <property type="evidence" value="ECO:0007669"/>
    <property type="project" value="TreeGrafter"/>
</dbReference>
<keyword evidence="1" id="KW-0547">Nucleotide-binding</keyword>
<feature type="domain" description="Helicase ATP-binding" evidence="4">
    <location>
        <begin position="223"/>
        <end position="379"/>
    </location>
</feature>
<evidence type="ECO:0000256" key="3">
    <source>
        <dbReference type="ARBA" id="ARBA00022840"/>
    </source>
</evidence>
<dbReference type="VEuPathDB" id="FungiDB:LCOR_11305.1"/>
<dbReference type="SUPFAM" id="SSF52540">
    <property type="entry name" value="P-loop containing nucleoside triphosphate hydrolases"/>
    <property type="match status" value="2"/>
</dbReference>
<keyword evidence="2" id="KW-0378">Hydrolase</keyword>
<evidence type="ECO:0000256" key="2">
    <source>
        <dbReference type="ARBA" id="ARBA00022801"/>
    </source>
</evidence>
<dbReference type="InterPro" id="IPR038718">
    <property type="entry name" value="SNF2-like_sf"/>
</dbReference>
<dbReference type="Pfam" id="PF00176">
    <property type="entry name" value="SNF2-rel_dom"/>
    <property type="match status" value="1"/>
</dbReference>
<dbReference type="InterPro" id="IPR014001">
    <property type="entry name" value="Helicase_ATP-bd"/>
</dbReference>
<evidence type="ECO:0000259" key="5">
    <source>
        <dbReference type="PROSITE" id="PS51194"/>
    </source>
</evidence>
<evidence type="ECO:0000259" key="4">
    <source>
        <dbReference type="PROSITE" id="PS51192"/>
    </source>
</evidence>
<dbReference type="PANTHER" id="PTHR45626">
    <property type="entry name" value="TRANSCRIPTION TERMINATION FACTOR 2-RELATED"/>
    <property type="match status" value="1"/>
</dbReference>
<dbReference type="InterPro" id="IPR050628">
    <property type="entry name" value="SNF2_RAD54_helicase_TF"/>
</dbReference>
<proteinExistence type="predicted"/>
<sequence length="726" mass="84053">MRAPKPARVYCLPPIYHCSISLSLALYCYPPSVSVTHTSSLDKRQARSYCCSAHAMTVNVAGEPHCSRCDRGDKDTFRLVVRSDAESTTRYLFHVHRDENLEHILLRLYKEFPNEWRKDVVYYFYVDMGGSYYPVEHAFWLRDRDQILVTTVEDESQLPDVSMNAVHAQLRPHVQLQPHQQEGIEQMIYMEKAYRGGILADDVSSSTIHIHDMILMIPLFSIQMGLGKTLQMLTLIMRQQPKLTVRAPTLVLVPSRGLGEQWAEEIRTKTTYGSLLYFLYNEETLLLLEQPCFRVVIATYDRLRSEFRNRQISGVSAPLIDMEWHRVILDESNKIRSMKSMVTEAVLSLRAKYRWCMTGTPLQNELSELFPLFAFLEIRVDAQQKMNVDYISGLLRKHMVRRTKESLQTSLTILPRKENRVVLEFSDAERALYDYLERVLYARIKGNRQYGMSGDYTTMSTAALLYLRLKQACGHFRILLDKFPDLIPMIQTRDEEQVVAALDNEDENERSAREDGETAEAFNVIESFYEQFGDNVEMPDLHALQKLPYMDHSTKVGWLIRFLQKTLLETKFEKVVVVTQFVDLLMVISDILRSINIRHNTYHGDMSGASRMISLREFNHRPEVRVILLSLKAGGVGLNLQRANHMVILDRWWNPATMDQAISRIHRMTQNKQTFIHTVVIKDTVEEGLMDNVLRKKSELFRSVVADEDHGHAKGADIVMLDAEEE</sequence>
<dbReference type="InterPro" id="IPR027417">
    <property type="entry name" value="P-loop_NTPase"/>
</dbReference>
<dbReference type="EMBL" id="CBTN010000095">
    <property type="protein sequence ID" value="CDH60520.1"/>
    <property type="molecule type" value="Genomic_DNA"/>
</dbReference>